<feature type="binding site" evidence="9">
    <location>
        <position position="114"/>
    </location>
    <ligand>
        <name>S-adenosyl-L-methionine</name>
        <dbReference type="ChEBI" id="CHEBI:59789"/>
    </ligand>
</feature>
<comment type="catalytic activity">
    <reaction evidence="1 9">
        <text>guanosine(46) in tRNA + S-adenosyl-L-methionine = N(7)-methylguanosine(46) in tRNA + S-adenosyl-L-homocysteine</text>
        <dbReference type="Rhea" id="RHEA:42708"/>
        <dbReference type="Rhea" id="RHEA-COMP:10188"/>
        <dbReference type="Rhea" id="RHEA-COMP:10189"/>
        <dbReference type="ChEBI" id="CHEBI:57856"/>
        <dbReference type="ChEBI" id="CHEBI:59789"/>
        <dbReference type="ChEBI" id="CHEBI:74269"/>
        <dbReference type="ChEBI" id="CHEBI:74480"/>
        <dbReference type="EC" id="2.1.1.33"/>
    </reaction>
</comment>
<dbReference type="UniPathway" id="UPA00989"/>
<evidence type="ECO:0000256" key="2">
    <source>
        <dbReference type="ARBA" id="ARBA00003015"/>
    </source>
</evidence>
<comment type="similarity">
    <text evidence="8 9">Belongs to the class I-like SAM-binding methyltransferase superfamily. TrmB family.</text>
</comment>
<feature type="binding site" evidence="9">
    <location>
        <position position="40"/>
    </location>
    <ligand>
        <name>S-adenosyl-L-methionine</name>
        <dbReference type="ChEBI" id="CHEBI:59789"/>
    </ligand>
</feature>
<dbReference type="NCBIfam" id="TIGR00091">
    <property type="entry name" value="tRNA (guanosine(46)-N7)-methyltransferase TrmB"/>
    <property type="match status" value="1"/>
</dbReference>
<dbReference type="PROSITE" id="PS51625">
    <property type="entry name" value="SAM_MT_TRMB"/>
    <property type="match status" value="1"/>
</dbReference>
<protein>
    <recommendedName>
        <fullName evidence="9">tRNA (guanine-N(7)-)-methyltransferase</fullName>
        <ecNumber evidence="9">2.1.1.33</ecNumber>
    </recommendedName>
    <alternativeName>
        <fullName evidence="9">tRNA (guanine(46)-N(7))-methyltransferase</fullName>
    </alternativeName>
    <alternativeName>
        <fullName evidence="9">tRNA(m7G46)-methyltransferase</fullName>
    </alternativeName>
</protein>
<sequence>MRLRNKPWAKELIDAHPELIQVQPEHVADQFAQKQPVRLEIGTGKGQFIFKMAQLHPEINFLALEMQHSALAVLLKAQVDAQLPNLQLVVANAENLQALFAGWHFSEIYLNFSDPWPKTRHEKRRLTYSSFLTQYQQLLVPDGVVQLKTDNRHFFEYSLISMNQFGMQFQQLSLDLHHDDTTWAAANVPTEYEDKFSAKGQPIYGVRAVFHQAKG</sequence>
<evidence type="ECO:0000313" key="11">
    <source>
        <dbReference type="Proteomes" id="UP000050949"/>
    </source>
</evidence>
<dbReference type="InterPro" id="IPR003358">
    <property type="entry name" value="tRNA_(Gua-N-7)_MeTrfase_Trmb"/>
</dbReference>
<evidence type="ECO:0000256" key="8">
    <source>
        <dbReference type="ARBA" id="ARBA00060767"/>
    </source>
</evidence>
<evidence type="ECO:0000256" key="9">
    <source>
        <dbReference type="HAMAP-Rule" id="MF_01057"/>
    </source>
</evidence>
<dbReference type="AlphaFoldDB" id="A0A0R1X8U3"/>
<dbReference type="GO" id="GO:0043527">
    <property type="term" value="C:tRNA methyltransferase complex"/>
    <property type="evidence" value="ECO:0007669"/>
    <property type="project" value="TreeGrafter"/>
</dbReference>
<evidence type="ECO:0000256" key="3">
    <source>
        <dbReference type="ARBA" id="ARBA00022603"/>
    </source>
</evidence>
<dbReference type="Gene3D" id="3.40.50.150">
    <property type="entry name" value="Vaccinia Virus protein VP39"/>
    <property type="match status" value="1"/>
</dbReference>
<dbReference type="PATRIC" id="fig|1122147.4.peg.3075"/>
<proteinExistence type="inferred from homology"/>
<evidence type="ECO:0000256" key="1">
    <source>
        <dbReference type="ARBA" id="ARBA00000142"/>
    </source>
</evidence>
<evidence type="ECO:0000256" key="7">
    <source>
        <dbReference type="ARBA" id="ARBA00060552"/>
    </source>
</evidence>
<keyword evidence="4 9" id="KW-0808">Transferase</keyword>
<dbReference type="PANTHER" id="PTHR23417">
    <property type="entry name" value="3-DEOXY-D-MANNO-OCTULOSONIC-ACID TRANSFERASE/TRNA GUANINE-N 7 - -METHYLTRANSFERASE"/>
    <property type="match status" value="1"/>
</dbReference>
<dbReference type="GeneID" id="78508804"/>
<dbReference type="eggNOG" id="COG0220">
    <property type="taxonomic scope" value="Bacteria"/>
</dbReference>
<feature type="binding site" evidence="9">
    <location>
        <begin position="190"/>
        <end position="193"/>
    </location>
    <ligand>
        <name>substrate</name>
    </ligand>
</feature>
<feature type="binding site" evidence="9">
    <location>
        <position position="118"/>
    </location>
    <ligand>
        <name>substrate</name>
    </ligand>
</feature>
<dbReference type="Proteomes" id="UP000050949">
    <property type="component" value="Unassembled WGS sequence"/>
</dbReference>
<dbReference type="EMBL" id="AZFW01000071">
    <property type="protein sequence ID" value="KRM26542.1"/>
    <property type="molecule type" value="Genomic_DNA"/>
</dbReference>
<dbReference type="NCBIfam" id="NF001080">
    <property type="entry name" value="PRK00121.2-2"/>
    <property type="match status" value="1"/>
</dbReference>
<dbReference type="FunFam" id="3.40.50.150:FF:000035">
    <property type="entry name" value="tRNA (guanine-N(7)-)-methyltransferase"/>
    <property type="match status" value="1"/>
</dbReference>
<evidence type="ECO:0000313" key="10">
    <source>
        <dbReference type="EMBL" id="KRM26542.1"/>
    </source>
</evidence>
<evidence type="ECO:0000256" key="5">
    <source>
        <dbReference type="ARBA" id="ARBA00022691"/>
    </source>
</evidence>
<dbReference type="InterPro" id="IPR055361">
    <property type="entry name" value="tRNA_methyltr_TrmB_bact"/>
</dbReference>
<dbReference type="HAMAP" id="MF_01057">
    <property type="entry name" value="tRNA_methyltr_TrmB"/>
    <property type="match status" value="1"/>
</dbReference>
<keyword evidence="3 9" id="KW-0489">Methyltransferase</keyword>
<dbReference type="CDD" id="cd02440">
    <property type="entry name" value="AdoMet_MTases"/>
    <property type="match status" value="1"/>
</dbReference>
<organism evidence="10 11">
    <name type="scientific">Schleiferilactobacillus harbinensis DSM 16991</name>
    <dbReference type="NCBI Taxonomy" id="1122147"/>
    <lineage>
        <taxon>Bacteria</taxon>
        <taxon>Bacillati</taxon>
        <taxon>Bacillota</taxon>
        <taxon>Bacilli</taxon>
        <taxon>Lactobacillales</taxon>
        <taxon>Lactobacillaceae</taxon>
        <taxon>Schleiferilactobacillus</taxon>
    </lineage>
</organism>
<comment type="pathway">
    <text evidence="7 9">tRNA modification; N(7)-methylguanine-tRNA biosynthesis.</text>
</comment>
<feature type="binding site" evidence="9">
    <location>
        <position position="92"/>
    </location>
    <ligand>
        <name>S-adenosyl-L-methionine</name>
        <dbReference type="ChEBI" id="CHEBI:59789"/>
    </ligand>
</feature>
<feature type="binding site" evidence="9">
    <location>
        <position position="150"/>
    </location>
    <ligand>
        <name>substrate</name>
    </ligand>
</feature>
<dbReference type="Pfam" id="PF02390">
    <property type="entry name" value="Methyltransf_4"/>
    <property type="match status" value="1"/>
</dbReference>
<feature type="binding site" evidence="9">
    <location>
        <position position="65"/>
    </location>
    <ligand>
        <name>S-adenosyl-L-methionine</name>
        <dbReference type="ChEBI" id="CHEBI:59789"/>
    </ligand>
</feature>
<dbReference type="OrthoDB" id="9802090at2"/>
<evidence type="ECO:0000256" key="4">
    <source>
        <dbReference type="ARBA" id="ARBA00022679"/>
    </source>
</evidence>
<dbReference type="RefSeq" id="WP_027829244.1">
    <property type="nucleotide sequence ID" value="NZ_AUEH01000047.1"/>
</dbReference>
<dbReference type="EC" id="2.1.1.33" evidence="9"/>
<keyword evidence="5 9" id="KW-0949">S-adenosyl-L-methionine</keyword>
<comment type="caution">
    <text evidence="10">The sequence shown here is derived from an EMBL/GenBank/DDBJ whole genome shotgun (WGS) entry which is preliminary data.</text>
</comment>
<dbReference type="InterPro" id="IPR029063">
    <property type="entry name" value="SAM-dependent_MTases_sf"/>
</dbReference>
<dbReference type="GO" id="GO:0008176">
    <property type="term" value="F:tRNA (guanine(46)-N7)-methyltransferase activity"/>
    <property type="evidence" value="ECO:0007669"/>
    <property type="project" value="UniProtKB-UniRule"/>
</dbReference>
<comment type="function">
    <text evidence="2 9">Catalyzes the formation of N(7)-methylguanine at position 46 (m7G46) in tRNA.</text>
</comment>
<evidence type="ECO:0000256" key="6">
    <source>
        <dbReference type="ARBA" id="ARBA00022694"/>
    </source>
</evidence>
<dbReference type="PANTHER" id="PTHR23417:SF14">
    <property type="entry name" value="PENTACOTRIPEPTIDE-REPEAT REGION OF PRORP DOMAIN-CONTAINING PROTEIN"/>
    <property type="match status" value="1"/>
</dbReference>
<dbReference type="SUPFAM" id="SSF53335">
    <property type="entry name" value="S-adenosyl-L-methionine-dependent methyltransferases"/>
    <property type="match status" value="1"/>
</dbReference>
<feature type="region of interest" description="Interaction with RNA" evidence="9">
    <location>
        <begin position="120"/>
        <end position="125"/>
    </location>
</feature>
<gene>
    <name evidence="9" type="primary">trmB</name>
    <name evidence="10" type="ORF">FC91_GL002986</name>
</gene>
<accession>A0A0R1X8U3</accession>
<reference evidence="10 11" key="1">
    <citation type="journal article" date="2015" name="Genome Announc.">
        <title>Expanding the biotechnology potential of lactobacilli through comparative genomics of 213 strains and associated genera.</title>
        <authorList>
            <person name="Sun Z."/>
            <person name="Harris H.M."/>
            <person name="McCann A."/>
            <person name="Guo C."/>
            <person name="Argimon S."/>
            <person name="Zhang W."/>
            <person name="Yang X."/>
            <person name="Jeffery I.B."/>
            <person name="Cooney J.C."/>
            <person name="Kagawa T.F."/>
            <person name="Liu W."/>
            <person name="Song Y."/>
            <person name="Salvetti E."/>
            <person name="Wrobel A."/>
            <person name="Rasinkangas P."/>
            <person name="Parkhill J."/>
            <person name="Rea M.C."/>
            <person name="O'Sullivan O."/>
            <person name="Ritari J."/>
            <person name="Douillard F.P."/>
            <person name="Paul Ross R."/>
            <person name="Yang R."/>
            <person name="Briner A.E."/>
            <person name="Felis G.E."/>
            <person name="de Vos W.M."/>
            <person name="Barrangou R."/>
            <person name="Klaenhammer T.R."/>
            <person name="Caufield P.W."/>
            <person name="Cui Y."/>
            <person name="Zhang H."/>
            <person name="O'Toole P.W."/>
        </authorList>
    </citation>
    <scope>NUCLEOTIDE SEQUENCE [LARGE SCALE GENOMIC DNA]</scope>
    <source>
        <strain evidence="10 11">DSM 16991</strain>
    </source>
</reference>
<keyword evidence="6 9" id="KW-0819">tRNA processing</keyword>
<name>A0A0R1X8U3_9LACO</name>